<dbReference type="InterPro" id="IPR029069">
    <property type="entry name" value="HotDog_dom_sf"/>
</dbReference>
<evidence type="ECO:0000313" key="4">
    <source>
        <dbReference type="EMBL" id="AJE33155.1"/>
    </source>
</evidence>
<dbReference type="GO" id="GO:0005829">
    <property type="term" value="C:cytosol"/>
    <property type="evidence" value="ECO:0007669"/>
    <property type="project" value="TreeGrafter"/>
</dbReference>
<dbReference type="CDD" id="cd03443">
    <property type="entry name" value="PaaI_thioesterase"/>
    <property type="match status" value="1"/>
</dbReference>
<dbReference type="HOGENOM" id="CLU_089876_13_3_11"/>
<dbReference type="RefSeq" id="WP_040085818.1">
    <property type="nucleotide sequence ID" value="NZ_BCSU01000021.1"/>
</dbReference>
<dbReference type="OrthoDB" id="9798208at2"/>
<dbReference type="SUPFAM" id="SSF54637">
    <property type="entry name" value="Thioesterase/thiol ester dehydrase-isomerase"/>
    <property type="match status" value="1"/>
</dbReference>
<comment type="similarity">
    <text evidence="1">Belongs to the thioesterase PaaI family.</text>
</comment>
<keyword evidence="5" id="KW-1185">Reference proteome</keyword>
<dbReference type="GO" id="GO:0061522">
    <property type="term" value="F:1,4-dihydroxy-2-naphthoyl-CoA thioesterase activity"/>
    <property type="evidence" value="ECO:0007669"/>
    <property type="project" value="TreeGrafter"/>
</dbReference>
<evidence type="ECO:0000256" key="1">
    <source>
        <dbReference type="ARBA" id="ARBA00008324"/>
    </source>
</evidence>
<dbReference type="EMBL" id="CP005286">
    <property type="protein sequence ID" value="AJE33155.1"/>
    <property type="molecule type" value="Genomic_DNA"/>
</dbReference>
<organism evidence="4 5">
    <name type="scientific">Corynebacterium humireducens NBRC 106098 = DSM 45392</name>
    <dbReference type="NCBI Taxonomy" id="1223515"/>
    <lineage>
        <taxon>Bacteria</taxon>
        <taxon>Bacillati</taxon>
        <taxon>Actinomycetota</taxon>
        <taxon>Actinomycetes</taxon>
        <taxon>Mycobacteriales</taxon>
        <taxon>Corynebacteriaceae</taxon>
        <taxon>Corynebacterium</taxon>
    </lineage>
</organism>
<dbReference type="NCBIfam" id="TIGR00369">
    <property type="entry name" value="unchar_dom_1"/>
    <property type="match status" value="1"/>
</dbReference>
<dbReference type="PANTHER" id="PTHR43240">
    <property type="entry name" value="1,4-DIHYDROXY-2-NAPHTHOYL-COA THIOESTERASE 1"/>
    <property type="match status" value="1"/>
</dbReference>
<evidence type="ECO:0000259" key="3">
    <source>
        <dbReference type="Pfam" id="PF03061"/>
    </source>
</evidence>
<dbReference type="Proteomes" id="UP000031524">
    <property type="component" value="Chromosome"/>
</dbReference>
<accession>A0A0B5D2M3</accession>
<sequence length="154" mass="16218">MTETYSFTDLFRLAGTGKALDAAQLAQLNDRNVGLDAHLGIVYTQIADGRVRARLEVGDQHRQPVGLVNGGVFCALAESVGSLAGVVSAGGPVVGVNNDTDFIDSVRDGVIEAKATPIQLGGRTQLWEILMTNGGRLVARSTLRTMVLRHSSGS</sequence>
<dbReference type="Gene3D" id="3.10.129.10">
    <property type="entry name" value="Hotdog Thioesterase"/>
    <property type="match status" value="1"/>
</dbReference>
<dbReference type="Pfam" id="PF03061">
    <property type="entry name" value="4HBT"/>
    <property type="match status" value="1"/>
</dbReference>
<dbReference type="InterPro" id="IPR003736">
    <property type="entry name" value="PAAI_dom"/>
</dbReference>
<proteinExistence type="inferred from homology"/>
<evidence type="ECO:0000313" key="5">
    <source>
        <dbReference type="Proteomes" id="UP000031524"/>
    </source>
</evidence>
<dbReference type="PANTHER" id="PTHR43240:SF5">
    <property type="entry name" value="1,4-DIHYDROXY-2-NAPHTHOYL-COA THIOESTERASE 1"/>
    <property type="match status" value="1"/>
</dbReference>
<dbReference type="AlphaFoldDB" id="A0A0B5D2M3"/>
<dbReference type="KEGG" id="chm:B842_06530"/>
<gene>
    <name evidence="4" type="ORF">B842_06530</name>
</gene>
<feature type="domain" description="Thioesterase" evidence="3">
    <location>
        <begin position="66"/>
        <end position="136"/>
    </location>
</feature>
<reference evidence="4 5" key="1">
    <citation type="submission" date="2013-04" db="EMBL/GenBank/DDBJ databases">
        <title>Complete genome sequence of Corynebacterium humireducens DSM 45392(T), isolated from a wastewater-fed microbial fuel cell.</title>
        <authorList>
            <person name="Ruckert C."/>
            <person name="Albersmeier A."/>
            <person name="Kalinowski J."/>
        </authorList>
    </citation>
    <scope>NUCLEOTIDE SEQUENCE [LARGE SCALE GENOMIC DNA]</scope>
    <source>
        <strain evidence="5">MFC-5</strain>
    </source>
</reference>
<dbReference type="InterPro" id="IPR006683">
    <property type="entry name" value="Thioestr_dom"/>
</dbReference>
<protein>
    <recommendedName>
        <fullName evidence="3">Thioesterase domain-containing protein</fullName>
    </recommendedName>
</protein>
<evidence type="ECO:0000256" key="2">
    <source>
        <dbReference type="ARBA" id="ARBA00022801"/>
    </source>
</evidence>
<name>A0A0B5D2M3_9CORY</name>
<dbReference type="STRING" id="1223515.B842_06530"/>
<keyword evidence="2" id="KW-0378">Hydrolase</keyword>